<protein>
    <recommendedName>
        <fullName evidence="3">Phage protein</fullName>
    </recommendedName>
</protein>
<organism evidence="1 2">
    <name type="scientific">blood disease bacterium A2-HR MARDI</name>
    <dbReference type="NCBI Taxonomy" id="1944648"/>
    <lineage>
        <taxon>Bacteria</taxon>
        <taxon>Pseudomonadati</taxon>
        <taxon>Pseudomonadota</taxon>
        <taxon>Betaproteobacteria</taxon>
        <taxon>Burkholderiales</taxon>
        <taxon>Burkholderiaceae</taxon>
        <taxon>Ralstonia</taxon>
        <taxon>Ralstonia solanacearum species complex</taxon>
    </lineage>
</organism>
<reference evidence="1 2" key="1">
    <citation type="submission" date="2017-02" db="EMBL/GenBank/DDBJ databases">
        <title>Blood Disease Bacterium A2-HR MARDI.</title>
        <authorList>
            <person name="Badrun R."/>
            <person name="Abu Bakar N."/>
            <person name="Laboh R."/>
        </authorList>
    </citation>
    <scope>NUCLEOTIDE SEQUENCE [LARGE SCALE GENOMIC DNA]</scope>
    <source>
        <strain evidence="1 2">A2-HR MARDI</strain>
    </source>
</reference>
<dbReference type="EMBL" id="CP019911">
    <property type="protein sequence ID" value="AQW29526.1"/>
    <property type="molecule type" value="Genomic_DNA"/>
</dbReference>
<dbReference type="Proteomes" id="UP000189628">
    <property type="component" value="Chromosome"/>
</dbReference>
<accession>A0A1U9VG41</accession>
<evidence type="ECO:0000313" key="1">
    <source>
        <dbReference type="EMBL" id="AQW29526.1"/>
    </source>
</evidence>
<name>A0A1U9VG41_9RALS</name>
<dbReference type="Pfam" id="PF08809">
    <property type="entry name" value="DUF1799"/>
    <property type="match status" value="1"/>
</dbReference>
<gene>
    <name evidence="1" type="ORF">B0B51_05675</name>
</gene>
<proteinExistence type="predicted"/>
<sequence length="96" mass="10434">MYWSPPKGDQLAAFGLTLADIQPEPLGIWPENATTVEVFAHLGTQWRVGARGPVGLDYAAIPVVLQLLHVSPHEHADVFAGIRIMEYAALAQMNGE</sequence>
<evidence type="ECO:0008006" key="3">
    <source>
        <dbReference type="Google" id="ProtNLM"/>
    </source>
</evidence>
<evidence type="ECO:0000313" key="2">
    <source>
        <dbReference type="Proteomes" id="UP000189628"/>
    </source>
</evidence>
<dbReference type="AlphaFoldDB" id="A0A1U9VG41"/>
<dbReference type="InterPro" id="IPR014915">
    <property type="entry name" value="Phage_TLS_TfmB"/>
</dbReference>